<keyword evidence="1" id="KW-1133">Transmembrane helix</keyword>
<protein>
    <submittedName>
        <fullName evidence="2">Putative membrane protein</fullName>
    </submittedName>
</protein>
<keyword evidence="1" id="KW-0812">Transmembrane</keyword>
<dbReference type="Proteomes" id="UP000198651">
    <property type="component" value="Chromosome I"/>
</dbReference>
<accession>A0A0S4M6J6</accession>
<evidence type="ECO:0000256" key="1">
    <source>
        <dbReference type="SAM" id="Phobius"/>
    </source>
</evidence>
<dbReference type="RefSeq" id="WP_092343871.1">
    <property type="nucleotide sequence ID" value="NZ_LN906597.1"/>
</dbReference>
<keyword evidence="1" id="KW-0472">Membrane</keyword>
<sequence>MSKVGNILGSSGEYSDFEIRVTNEDDSSKVSPSSNNRGGLSALSCASDYGAIMTQCDSNPCEGYYVTGCGSSPALSAAVSASAYVISSKDEECGGLPASEITAPLVPLKNYPPKYGICSLSYDYGGNNAMLDLNQDLGDVFHSYSDDIASDCKRKSLVIFSGSILVCTVLGTLMMAPICLGLLNSDSELLQGLCQSAAF</sequence>
<dbReference type="OrthoDB" id="9981359at2"/>
<dbReference type="AlphaFoldDB" id="A0A0S4M6J6"/>
<gene>
    <name evidence="2" type="ORF">Ark11_1069</name>
</gene>
<organism evidence="2 3">
    <name type="scientific">Candidatus Ichthyocystis hellenicum</name>
    <dbReference type="NCBI Taxonomy" id="1561003"/>
    <lineage>
        <taxon>Bacteria</taxon>
        <taxon>Pseudomonadati</taxon>
        <taxon>Pseudomonadota</taxon>
        <taxon>Betaproteobacteria</taxon>
        <taxon>Burkholderiales</taxon>
        <taxon>Candidatus Ichthyocystis</taxon>
    </lineage>
</organism>
<dbReference type="EMBL" id="LN906597">
    <property type="protein sequence ID" value="CUT17885.1"/>
    <property type="molecule type" value="Genomic_DNA"/>
</dbReference>
<name>A0A0S4M6J6_9BURK</name>
<feature type="transmembrane region" description="Helical" evidence="1">
    <location>
        <begin position="157"/>
        <end position="183"/>
    </location>
</feature>
<reference evidence="3" key="1">
    <citation type="submission" date="2015-11" db="EMBL/GenBank/DDBJ databases">
        <authorList>
            <person name="Seth-Smith H.M.B."/>
        </authorList>
    </citation>
    <scope>NUCLEOTIDE SEQUENCE [LARGE SCALE GENOMIC DNA]</scope>
    <source>
        <strain evidence="3">2013Ark11</strain>
    </source>
</reference>
<proteinExistence type="predicted"/>
<dbReference type="STRING" id="1561003.Ark11_1069"/>
<keyword evidence="3" id="KW-1185">Reference proteome</keyword>
<evidence type="ECO:0000313" key="2">
    <source>
        <dbReference type="EMBL" id="CUT17885.1"/>
    </source>
</evidence>
<evidence type="ECO:0000313" key="3">
    <source>
        <dbReference type="Proteomes" id="UP000198651"/>
    </source>
</evidence>